<dbReference type="Proteomes" id="UP001157069">
    <property type="component" value="Unassembled WGS sequence"/>
</dbReference>
<proteinExistence type="predicted"/>
<gene>
    <name evidence="1" type="ORF">GCM10025869_25730</name>
</gene>
<dbReference type="RefSeq" id="WP_284300664.1">
    <property type="nucleotide sequence ID" value="NZ_BSVA01000001.1"/>
</dbReference>
<organism evidence="1 2">
    <name type="scientific">Homoserinibacter gongjuensis</name>
    <dbReference type="NCBI Taxonomy" id="1162968"/>
    <lineage>
        <taxon>Bacteria</taxon>
        <taxon>Bacillati</taxon>
        <taxon>Actinomycetota</taxon>
        <taxon>Actinomycetes</taxon>
        <taxon>Micrococcales</taxon>
        <taxon>Microbacteriaceae</taxon>
        <taxon>Homoserinibacter</taxon>
    </lineage>
</organism>
<comment type="caution">
    <text evidence="1">The sequence shown here is derived from an EMBL/GenBank/DDBJ whole genome shotgun (WGS) entry which is preliminary data.</text>
</comment>
<dbReference type="EMBL" id="BSVA01000001">
    <property type="protein sequence ID" value="GMA92044.1"/>
    <property type="molecule type" value="Genomic_DNA"/>
</dbReference>
<protein>
    <recommendedName>
        <fullName evidence="3">Peptide methionine sulfoxide reductase</fullName>
    </recommendedName>
</protein>
<evidence type="ECO:0000313" key="2">
    <source>
        <dbReference type="Proteomes" id="UP001157069"/>
    </source>
</evidence>
<reference evidence="2" key="1">
    <citation type="journal article" date="2019" name="Int. J. Syst. Evol. Microbiol.">
        <title>The Global Catalogue of Microorganisms (GCM) 10K type strain sequencing project: providing services to taxonomists for standard genome sequencing and annotation.</title>
        <authorList>
            <consortium name="The Broad Institute Genomics Platform"/>
            <consortium name="The Broad Institute Genome Sequencing Center for Infectious Disease"/>
            <person name="Wu L."/>
            <person name="Ma J."/>
        </authorList>
    </citation>
    <scope>NUCLEOTIDE SEQUENCE [LARGE SCALE GENOMIC DNA]</scope>
    <source>
        <strain evidence="2">NBRC 108755</strain>
    </source>
</reference>
<name>A0ABQ6JY53_9MICO</name>
<keyword evidence="2" id="KW-1185">Reference proteome</keyword>
<sequence length="93" mass="10048">MSPSRDEELETLVHAIPEGWTRLHLAGEPWAITRTTRAEGKVITIDAERLGGAEYLGANVWLTSRGALLKPCEVPAESVLRMLRAAADALSPG</sequence>
<evidence type="ECO:0000313" key="1">
    <source>
        <dbReference type="EMBL" id="GMA92044.1"/>
    </source>
</evidence>
<accession>A0ABQ6JY53</accession>
<evidence type="ECO:0008006" key="3">
    <source>
        <dbReference type="Google" id="ProtNLM"/>
    </source>
</evidence>